<dbReference type="Gene3D" id="3.40.50.2300">
    <property type="match status" value="1"/>
</dbReference>
<dbReference type="EMBL" id="LN890656">
    <property type="protein sequence ID" value="CUS05590.1"/>
    <property type="molecule type" value="Genomic_DNA"/>
</dbReference>
<dbReference type="InterPro" id="IPR058245">
    <property type="entry name" value="NreC/VraR/RcsB-like_REC"/>
</dbReference>
<evidence type="ECO:0000256" key="1">
    <source>
        <dbReference type="ARBA" id="ARBA00022553"/>
    </source>
</evidence>
<feature type="domain" description="Response regulatory" evidence="6">
    <location>
        <begin position="4"/>
        <end position="120"/>
    </location>
</feature>
<feature type="domain" description="HTH luxR-type" evidence="5">
    <location>
        <begin position="140"/>
        <end position="206"/>
    </location>
</feature>
<dbReference type="GO" id="GO:0000160">
    <property type="term" value="P:phosphorelay signal transduction system"/>
    <property type="evidence" value="ECO:0007669"/>
    <property type="project" value="InterPro"/>
</dbReference>
<dbReference type="InterPro" id="IPR052016">
    <property type="entry name" value="Bact_Sigma-Reg"/>
</dbReference>
<dbReference type="Gene3D" id="3.60.40.10">
    <property type="entry name" value="PPM-type phosphatase domain"/>
    <property type="match status" value="1"/>
</dbReference>
<dbReference type="InterPro" id="IPR036457">
    <property type="entry name" value="PPM-type-like_dom_sf"/>
</dbReference>
<dbReference type="KEGG" id="pbf:CFX0092_B0056"/>
<dbReference type="OrthoDB" id="9763484at2"/>
<dbReference type="Pfam" id="PF00072">
    <property type="entry name" value="Response_reg"/>
    <property type="match status" value="1"/>
</dbReference>
<keyword evidence="3" id="KW-0238">DNA-binding</keyword>
<protein>
    <submittedName>
        <fullName evidence="7">Transcriptional regulatory protein LiaR (Modular protein)</fullName>
    </submittedName>
</protein>
<dbReference type="SMART" id="SM00448">
    <property type="entry name" value="REC"/>
    <property type="match status" value="1"/>
</dbReference>
<dbReference type="SMART" id="SM00331">
    <property type="entry name" value="PP2C_SIG"/>
    <property type="match status" value="1"/>
</dbReference>
<dbReference type="PROSITE" id="PS50110">
    <property type="entry name" value="RESPONSE_REGULATORY"/>
    <property type="match status" value="1"/>
</dbReference>
<dbReference type="AlphaFoldDB" id="A0A160T987"/>
<dbReference type="CDD" id="cd06170">
    <property type="entry name" value="LuxR_C_like"/>
    <property type="match status" value="1"/>
</dbReference>
<dbReference type="Pfam" id="PF00196">
    <property type="entry name" value="GerE"/>
    <property type="match status" value="1"/>
</dbReference>
<evidence type="ECO:0000313" key="8">
    <source>
        <dbReference type="Proteomes" id="UP000215027"/>
    </source>
</evidence>
<dbReference type="SMART" id="SM00421">
    <property type="entry name" value="HTH_LUXR"/>
    <property type="match status" value="1"/>
</dbReference>
<dbReference type="GO" id="GO:0006355">
    <property type="term" value="P:regulation of DNA-templated transcription"/>
    <property type="evidence" value="ECO:0007669"/>
    <property type="project" value="InterPro"/>
</dbReference>
<dbReference type="SUPFAM" id="SSF52172">
    <property type="entry name" value="CheY-like"/>
    <property type="match status" value="1"/>
</dbReference>
<dbReference type="InterPro" id="IPR000792">
    <property type="entry name" value="Tscrpt_reg_LuxR_C"/>
</dbReference>
<dbReference type="SUPFAM" id="SSF81606">
    <property type="entry name" value="PP2C-like"/>
    <property type="match status" value="1"/>
</dbReference>
<dbReference type="GO" id="GO:0016791">
    <property type="term" value="F:phosphatase activity"/>
    <property type="evidence" value="ECO:0007669"/>
    <property type="project" value="TreeGrafter"/>
</dbReference>
<keyword evidence="1 4" id="KW-0597">Phosphoprotein</keyword>
<dbReference type="InterPro" id="IPR001789">
    <property type="entry name" value="Sig_transdc_resp-reg_receiver"/>
</dbReference>
<keyword evidence="8" id="KW-1185">Reference proteome</keyword>
<dbReference type="SUPFAM" id="SSF46894">
    <property type="entry name" value="C-terminal effector domain of the bipartite response regulators"/>
    <property type="match status" value="1"/>
</dbReference>
<accession>A0A160T987</accession>
<evidence type="ECO:0000256" key="2">
    <source>
        <dbReference type="ARBA" id="ARBA00022801"/>
    </source>
</evidence>
<dbReference type="PANTHER" id="PTHR43156">
    <property type="entry name" value="STAGE II SPORULATION PROTEIN E-RELATED"/>
    <property type="match status" value="1"/>
</dbReference>
<dbReference type="GO" id="GO:0003677">
    <property type="term" value="F:DNA binding"/>
    <property type="evidence" value="ECO:0007669"/>
    <property type="project" value="UniProtKB-KW"/>
</dbReference>
<dbReference type="RefSeq" id="WP_095044981.1">
    <property type="nucleotide sequence ID" value="NZ_LN890656.1"/>
</dbReference>
<dbReference type="InterPro" id="IPR011006">
    <property type="entry name" value="CheY-like_superfamily"/>
</dbReference>
<evidence type="ECO:0000256" key="4">
    <source>
        <dbReference type="PROSITE-ProRule" id="PRU00169"/>
    </source>
</evidence>
<name>A0A160T987_9CHLR</name>
<feature type="modified residue" description="4-aspartylphosphate" evidence="4">
    <location>
        <position position="55"/>
    </location>
</feature>
<evidence type="ECO:0000313" key="7">
    <source>
        <dbReference type="EMBL" id="CUS05590.1"/>
    </source>
</evidence>
<reference evidence="7" key="1">
    <citation type="submission" date="2016-01" db="EMBL/GenBank/DDBJ databases">
        <authorList>
            <person name="Mcilroy J.S."/>
            <person name="Karst M S."/>
            <person name="Albertsen M."/>
        </authorList>
    </citation>
    <scope>NUCLEOTIDE SEQUENCE</scope>
    <source>
        <strain evidence="7">Cfx-K</strain>
    </source>
</reference>
<dbReference type="CDD" id="cd17535">
    <property type="entry name" value="REC_NarL-like"/>
    <property type="match status" value="1"/>
</dbReference>
<sequence length="454" mass="48164">MTIRIIIADDHSVVRQGLRMFLGLDPDLQVVGEAVNGAEAVERAAALRPDVVLMDLIMPVMSGLEATAEIRRRGLPSQVIVVTSVIEEAAVTAVIKAGAIGYLLKDTEADELGRAIKAAAAGRAQLSPQIAARLLVETQSAAGPDSLSDRENEVLRLAAEGLSDEQIALRLLVSEPVVHSHVAGIVEKLRLTNQSPDQPERVESQGQRTERELQQARRIQMSLLPDHYPAAPGWEFAAGYEAAREIGGDDLYDFIDWPDAPQRVGLLIADVSGKGTAAALFMAHSRAMIRGAAQTPAGPAATLAQANGHIARDNQAMLFVSAFYAVLDTGDGRLTYANAGHNVPILRRADGSTAEVTSRGMVLGIMDDMTYDEDEIVLAPGDLLLLYTDGITEATNPAAELFGLARLMAAIPPSPATAQEVVAAIIAAVNAFGGDTAQADDLTVVAVKRMTNYE</sequence>
<evidence type="ECO:0000256" key="3">
    <source>
        <dbReference type="ARBA" id="ARBA00023125"/>
    </source>
</evidence>
<keyword evidence="2" id="KW-0378">Hydrolase</keyword>
<dbReference type="PANTHER" id="PTHR43156:SF2">
    <property type="entry name" value="STAGE II SPORULATION PROTEIN E"/>
    <property type="match status" value="1"/>
</dbReference>
<dbReference type="Pfam" id="PF07228">
    <property type="entry name" value="SpoIIE"/>
    <property type="match status" value="1"/>
</dbReference>
<organism evidence="7 8">
    <name type="scientific">Candidatus Promineifilum breve</name>
    <dbReference type="NCBI Taxonomy" id="1806508"/>
    <lineage>
        <taxon>Bacteria</taxon>
        <taxon>Bacillati</taxon>
        <taxon>Chloroflexota</taxon>
        <taxon>Ardenticatenia</taxon>
        <taxon>Candidatus Promineifilales</taxon>
        <taxon>Candidatus Promineifilaceae</taxon>
        <taxon>Candidatus Promineifilum</taxon>
    </lineage>
</organism>
<evidence type="ECO:0000259" key="5">
    <source>
        <dbReference type="PROSITE" id="PS50043"/>
    </source>
</evidence>
<proteinExistence type="predicted"/>
<dbReference type="InterPro" id="IPR001932">
    <property type="entry name" value="PPM-type_phosphatase-like_dom"/>
</dbReference>
<gene>
    <name evidence="7" type="ORF">CFX0092_B0056</name>
</gene>
<dbReference type="Proteomes" id="UP000215027">
    <property type="component" value="Chromosome II"/>
</dbReference>
<dbReference type="PROSITE" id="PS50043">
    <property type="entry name" value="HTH_LUXR_2"/>
    <property type="match status" value="1"/>
</dbReference>
<dbReference type="InterPro" id="IPR016032">
    <property type="entry name" value="Sig_transdc_resp-reg_C-effctor"/>
</dbReference>
<evidence type="ECO:0000259" key="6">
    <source>
        <dbReference type="PROSITE" id="PS50110"/>
    </source>
</evidence>
<dbReference type="PRINTS" id="PR00038">
    <property type="entry name" value="HTHLUXR"/>
</dbReference>